<dbReference type="EMBL" id="CM000579">
    <property type="protein sequence ID" value="EWG45110.1"/>
    <property type="molecule type" value="Genomic_DNA"/>
</dbReference>
<accession>W7MBX6</accession>
<dbReference type="KEGG" id="fvr:FVEG_06032"/>
<protein>
    <submittedName>
        <fullName evidence="1">Uncharacterized protein</fullName>
    </submittedName>
</protein>
<proteinExistence type="predicted"/>
<reference evidence="1 2" key="1">
    <citation type="journal article" date="2010" name="Nature">
        <title>Comparative genomics reveals mobile pathogenicity chromosomes in Fusarium.</title>
        <authorList>
            <person name="Ma L.J."/>
            <person name="van der Does H.C."/>
            <person name="Borkovich K.A."/>
            <person name="Coleman J.J."/>
            <person name="Daboussi M.J."/>
            <person name="Di Pietro A."/>
            <person name="Dufresne M."/>
            <person name="Freitag M."/>
            <person name="Grabherr M."/>
            <person name="Henrissat B."/>
            <person name="Houterman P.M."/>
            <person name="Kang S."/>
            <person name="Shim W.B."/>
            <person name="Woloshuk C."/>
            <person name="Xie X."/>
            <person name="Xu J.R."/>
            <person name="Antoniw J."/>
            <person name="Baker S.E."/>
            <person name="Bluhm B.H."/>
            <person name="Breakspear A."/>
            <person name="Brown D.W."/>
            <person name="Butchko R.A."/>
            <person name="Chapman S."/>
            <person name="Coulson R."/>
            <person name="Coutinho P.M."/>
            <person name="Danchin E.G."/>
            <person name="Diener A."/>
            <person name="Gale L.R."/>
            <person name="Gardiner D.M."/>
            <person name="Goff S."/>
            <person name="Hammond-Kosack K.E."/>
            <person name="Hilburn K."/>
            <person name="Hua-Van A."/>
            <person name="Jonkers W."/>
            <person name="Kazan K."/>
            <person name="Kodira C.D."/>
            <person name="Koehrsen M."/>
            <person name="Kumar L."/>
            <person name="Lee Y.H."/>
            <person name="Li L."/>
            <person name="Manners J.M."/>
            <person name="Miranda-Saavedra D."/>
            <person name="Mukherjee M."/>
            <person name="Park G."/>
            <person name="Park J."/>
            <person name="Park S.Y."/>
            <person name="Proctor R.H."/>
            <person name="Regev A."/>
            <person name="Ruiz-Roldan M.C."/>
            <person name="Sain D."/>
            <person name="Sakthikumar S."/>
            <person name="Sykes S."/>
            <person name="Schwartz D.C."/>
            <person name="Turgeon B.G."/>
            <person name="Wapinski I."/>
            <person name="Yoder O."/>
            <person name="Young S."/>
            <person name="Zeng Q."/>
            <person name="Zhou S."/>
            <person name="Galagan J."/>
            <person name="Cuomo C.A."/>
            <person name="Kistler H.C."/>
            <person name="Rep M."/>
        </authorList>
    </citation>
    <scope>NUCLEOTIDE SEQUENCE [LARGE SCALE GENOMIC DNA]</scope>
    <source>
        <strain evidence="2">M3125 / FGSC 7600</strain>
    </source>
</reference>
<evidence type="ECO:0000313" key="2">
    <source>
        <dbReference type="Proteomes" id="UP000009096"/>
    </source>
</evidence>
<dbReference type="GeneID" id="30063962"/>
<dbReference type="RefSeq" id="XP_018751301.1">
    <property type="nucleotide sequence ID" value="XM_018894262.1"/>
</dbReference>
<evidence type="ECO:0000313" key="1">
    <source>
        <dbReference type="EMBL" id="EWG45110.1"/>
    </source>
</evidence>
<name>W7MBX6_GIBM7</name>
<sequence length="108" mass="12348">MDLHSAASTSLQSPKYSILKRSTVNETATVFRNLQSLPIPLTFQERTVQDGHLCPGFSRPSDNDHQLFDQVRKSQSSRHSSHRPASIPGCWYRFGRNVEEKWFTVVTD</sequence>
<gene>
    <name evidence="1" type="ORF">FVEG_06032</name>
</gene>
<dbReference type="Proteomes" id="UP000009096">
    <property type="component" value="Chromosome 2"/>
</dbReference>
<dbReference type="VEuPathDB" id="FungiDB:FVEG_06032"/>
<dbReference type="AlphaFoldDB" id="W7MBX6"/>
<keyword evidence="2" id="KW-1185">Reference proteome</keyword>
<organism evidence="1 2">
    <name type="scientific">Gibberella moniliformis (strain M3125 / FGSC 7600)</name>
    <name type="common">Maize ear and stalk rot fungus</name>
    <name type="synonym">Fusarium verticillioides</name>
    <dbReference type="NCBI Taxonomy" id="334819"/>
    <lineage>
        <taxon>Eukaryota</taxon>
        <taxon>Fungi</taxon>
        <taxon>Dikarya</taxon>
        <taxon>Ascomycota</taxon>
        <taxon>Pezizomycotina</taxon>
        <taxon>Sordariomycetes</taxon>
        <taxon>Hypocreomycetidae</taxon>
        <taxon>Hypocreales</taxon>
        <taxon>Nectriaceae</taxon>
        <taxon>Fusarium</taxon>
        <taxon>Fusarium fujikuroi species complex</taxon>
    </lineage>
</organism>
<dbReference type="EMBL" id="DS022248">
    <property type="protein sequence ID" value="EWG45110.1"/>
    <property type="molecule type" value="Genomic_DNA"/>
</dbReference>